<evidence type="ECO:0000313" key="5">
    <source>
        <dbReference type="Proteomes" id="UP000613030"/>
    </source>
</evidence>
<dbReference type="EMBL" id="JAERRB010000006">
    <property type="protein sequence ID" value="MBL0743203.1"/>
    <property type="molecule type" value="Genomic_DNA"/>
</dbReference>
<dbReference type="SUPFAM" id="SSF55729">
    <property type="entry name" value="Acyl-CoA N-acyltransferases (Nat)"/>
    <property type="match status" value="1"/>
</dbReference>
<comment type="caution">
    <text evidence="4">The sequence shown here is derived from an EMBL/GenBank/DDBJ whole genome shotgun (WGS) entry which is preliminary data.</text>
</comment>
<dbReference type="Pfam" id="PF00583">
    <property type="entry name" value="Acetyltransf_1"/>
    <property type="match status" value="1"/>
</dbReference>
<dbReference type="InterPro" id="IPR016181">
    <property type="entry name" value="Acyl_CoA_acyltransferase"/>
</dbReference>
<reference evidence="4 5" key="1">
    <citation type="submission" date="2021-01" db="EMBL/GenBank/DDBJ databases">
        <title>Chryseolinea sp. Jin1 Genome sequencing and assembly.</title>
        <authorList>
            <person name="Kim I."/>
        </authorList>
    </citation>
    <scope>NUCLEOTIDE SEQUENCE [LARGE SCALE GENOMIC DNA]</scope>
    <source>
        <strain evidence="4 5">Jin1</strain>
    </source>
</reference>
<keyword evidence="2" id="KW-0012">Acyltransferase</keyword>
<gene>
    <name evidence="4" type="ORF">JI741_18370</name>
</gene>
<feature type="domain" description="N-acetyltransferase" evidence="3">
    <location>
        <begin position="5"/>
        <end position="174"/>
    </location>
</feature>
<accession>A0ABS1KVI4</accession>
<dbReference type="PROSITE" id="PS51186">
    <property type="entry name" value="GNAT"/>
    <property type="match status" value="1"/>
</dbReference>
<keyword evidence="5" id="KW-1185">Reference proteome</keyword>
<dbReference type="RefSeq" id="WP_202012326.1">
    <property type="nucleotide sequence ID" value="NZ_JAERRB010000006.1"/>
</dbReference>
<keyword evidence="1" id="KW-0808">Transferase</keyword>
<dbReference type="InterPro" id="IPR000182">
    <property type="entry name" value="GNAT_dom"/>
</dbReference>
<name>A0ABS1KVI4_9BACT</name>
<proteinExistence type="predicted"/>
<evidence type="ECO:0000256" key="2">
    <source>
        <dbReference type="ARBA" id="ARBA00023315"/>
    </source>
</evidence>
<organism evidence="4 5">
    <name type="scientific">Chryseolinea lacunae</name>
    <dbReference type="NCBI Taxonomy" id="2801331"/>
    <lineage>
        <taxon>Bacteria</taxon>
        <taxon>Pseudomonadati</taxon>
        <taxon>Bacteroidota</taxon>
        <taxon>Cytophagia</taxon>
        <taxon>Cytophagales</taxon>
        <taxon>Fulvivirgaceae</taxon>
        <taxon>Chryseolinea</taxon>
    </lineage>
</organism>
<sequence length="174" mass="19917">MTNAITIRTATAHDASLLASLGWKTFYETFAPLNHEPDVKMYVDKNFTTEQLTLELNDALSVFFIAELDGTAVGYAKLRMHPNKEAPPDTFSIELERIYSDSNYLGKNVGKTLLQTCLDFAKAKAYNTIWLGVWERNPRARAFYEKWGFEQYASHDFLLGTDLQTDLLYKKKIT</sequence>
<evidence type="ECO:0000313" key="4">
    <source>
        <dbReference type="EMBL" id="MBL0743203.1"/>
    </source>
</evidence>
<dbReference type="InterPro" id="IPR051556">
    <property type="entry name" value="N-term/lysine_N-AcTrnsfr"/>
</dbReference>
<dbReference type="CDD" id="cd04301">
    <property type="entry name" value="NAT_SF"/>
    <property type="match status" value="1"/>
</dbReference>
<dbReference type="Gene3D" id="3.40.630.30">
    <property type="match status" value="1"/>
</dbReference>
<protein>
    <submittedName>
        <fullName evidence="4">GNAT family N-acetyltransferase</fullName>
    </submittedName>
</protein>
<dbReference type="PANTHER" id="PTHR42919">
    <property type="entry name" value="N-ALPHA-ACETYLTRANSFERASE"/>
    <property type="match status" value="1"/>
</dbReference>
<evidence type="ECO:0000256" key="1">
    <source>
        <dbReference type="ARBA" id="ARBA00022679"/>
    </source>
</evidence>
<dbReference type="Proteomes" id="UP000613030">
    <property type="component" value="Unassembled WGS sequence"/>
</dbReference>
<evidence type="ECO:0000259" key="3">
    <source>
        <dbReference type="PROSITE" id="PS51186"/>
    </source>
</evidence>
<dbReference type="PANTHER" id="PTHR42919:SF8">
    <property type="entry name" value="N-ALPHA-ACETYLTRANSFERASE 50"/>
    <property type="match status" value="1"/>
</dbReference>